<dbReference type="Gene3D" id="3.20.20.450">
    <property type="entry name" value="EAL domain"/>
    <property type="match status" value="1"/>
</dbReference>
<dbReference type="InterPro" id="IPR050706">
    <property type="entry name" value="Cyclic-di-GMP_PDE-like"/>
</dbReference>
<keyword evidence="3" id="KW-1185">Reference proteome</keyword>
<dbReference type="Proteomes" id="UP000029273">
    <property type="component" value="Unassembled WGS sequence"/>
</dbReference>
<gene>
    <name evidence="2" type="ORF">Thpro_022011</name>
</gene>
<organism evidence="2 3">
    <name type="scientific">Acidihalobacter prosperus</name>
    <dbReference type="NCBI Taxonomy" id="160660"/>
    <lineage>
        <taxon>Bacteria</taxon>
        <taxon>Pseudomonadati</taxon>
        <taxon>Pseudomonadota</taxon>
        <taxon>Gammaproteobacteria</taxon>
        <taxon>Chromatiales</taxon>
        <taxon>Ectothiorhodospiraceae</taxon>
        <taxon>Acidihalobacter</taxon>
    </lineage>
</organism>
<proteinExistence type="predicted"/>
<dbReference type="GO" id="GO:0071111">
    <property type="term" value="F:cyclic-guanylate-specific phosphodiesterase activity"/>
    <property type="evidence" value="ECO:0007669"/>
    <property type="project" value="InterPro"/>
</dbReference>
<dbReference type="PROSITE" id="PS50883">
    <property type="entry name" value="EAL"/>
    <property type="match status" value="1"/>
</dbReference>
<dbReference type="RefSeq" id="WP_038092469.1">
    <property type="nucleotide sequence ID" value="NZ_JQSG02000003.1"/>
</dbReference>
<dbReference type="PANTHER" id="PTHR33121:SF70">
    <property type="entry name" value="SIGNALING PROTEIN YKOW"/>
    <property type="match status" value="1"/>
</dbReference>
<evidence type="ECO:0000313" key="2">
    <source>
        <dbReference type="EMBL" id="OBS09683.1"/>
    </source>
</evidence>
<dbReference type="AlphaFoldDB" id="A0A1A6C546"/>
<dbReference type="Pfam" id="PF00563">
    <property type="entry name" value="EAL"/>
    <property type="match status" value="1"/>
</dbReference>
<evidence type="ECO:0000259" key="1">
    <source>
        <dbReference type="PROSITE" id="PS50883"/>
    </source>
</evidence>
<protein>
    <submittedName>
        <fullName evidence="2">EAL domain-containing protein</fullName>
    </submittedName>
</protein>
<dbReference type="EMBL" id="JQSG02000003">
    <property type="protein sequence ID" value="OBS09683.1"/>
    <property type="molecule type" value="Genomic_DNA"/>
</dbReference>
<dbReference type="OrthoDB" id="1673646at2"/>
<dbReference type="SMART" id="SM00052">
    <property type="entry name" value="EAL"/>
    <property type="match status" value="1"/>
</dbReference>
<reference evidence="2 3" key="1">
    <citation type="journal article" date="2014" name="Genome Announc.">
        <title>Draft Genome Sequence of the Iron-Oxidizing, Acidophilic, and Halotolerant 'Thiobacillus prosperus' Type Strain DSM 5130.</title>
        <authorList>
            <person name="Ossandon F.J."/>
            <person name="Cardenas J.P."/>
            <person name="Corbett M."/>
            <person name="Quatrini R."/>
            <person name="Holmes D.S."/>
            <person name="Watkin E."/>
        </authorList>
    </citation>
    <scope>NUCLEOTIDE SEQUENCE [LARGE SCALE GENOMIC DNA]</scope>
    <source>
        <strain evidence="2 3">DSM 5130</strain>
    </source>
</reference>
<comment type="caution">
    <text evidence="2">The sequence shown here is derived from an EMBL/GenBank/DDBJ whole genome shotgun (WGS) entry which is preliminary data.</text>
</comment>
<name>A0A1A6C546_9GAMM</name>
<dbReference type="InterPro" id="IPR035919">
    <property type="entry name" value="EAL_sf"/>
</dbReference>
<accession>A0A1A6C546</accession>
<dbReference type="CDD" id="cd01948">
    <property type="entry name" value="EAL"/>
    <property type="match status" value="1"/>
</dbReference>
<dbReference type="SUPFAM" id="SSF141868">
    <property type="entry name" value="EAL domain-like"/>
    <property type="match status" value="1"/>
</dbReference>
<sequence length="253" mass="28233">MLPIGHLLTGVEAASTAAGGLYQTHWATARMRPGRLCLEPLVSASSLRQVCGVEILYRPQFPFRAMPSEDSRRWLSWYRHLADRGMAFALDRAPYVTFNLTTRQLADDRIYREILRLPLHGRIVVEWVETPASPAQLEKATKRLHALRSEGVGVAIDDAGAGHDWMDRATRVRPDWIKIDGALFQAGAAGYRSAADIACRGIVEIARDLGAVVVAEWVEHDAHVAYARKIGCRYLQGRYFNGALERQLARMGV</sequence>
<dbReference type="PANTHER" id="PTHR33121">
    <property type="entry name" value="CYCLIC DI-GMP PHOSPHODIESTERASE PDEF"/>
    <property type="match status" value="1"/>
</dbReference>
<dbReference type="InterPro" id="IPR001633">
    <property type="entry name" value="EAL_dom"/>
</dbReference>
<feature type="domain" description="EAL" evidence="1">
    <location>
        <begin position="17"/>
        <end position="253"/>
    </location>
</feature>
<evidence type="ECO:0000313" key="3">
    <source>
        <dbReference type="Proteomes" id="UP000029273"/>
    </source>
</evidence>